<dbReference type="Gene3D" id="3.55.50.30">
    <property type="match status" value="1"/>
</dbReference>
<dbReference type="RefSeq" id="WP_111592258.1">
    <property type="nucleotide sequence ID" value="NZ_QLMA01000003.1"/>
</dbReference>
<protein>
    <submittedName>
        <fullName evidence="3">Uncharacterized protein DUF4974</fullName>
    </submittedName>
</protein>
<dbReference type="Pfam" id="PF04773">
    <property type="entry name" value="FecR"/>
    <property type="match status" value="1"/>
</dbReference>
<gene>
    <name evidence="3" type="ORF">CLV59_103592</name>
</gene>
<feature type="domain" description="Protein FecR C-terminal" evidence="2">
    <location>
        <begin position="314"/>
        <end position="383"/>
    </location>
</feature>
<dbReference type="Proteomes" id="UP000249819">
    <property type="component" value="Unassembled WGS sequence"/>
</dbReference>
<proteinExistence type="predicted"/>
<dbReference type="PANTHER" id="PTHR30273:SF2">
    <property type="entry name" value="PROTEIN FECR"/>
    <property type="match status" value="1"/>
</dbReference>
<dbReference type="Pfam" id="PF16344">
    <property type="entry name" value="FecR_C"/>
    <property type="match status" value="1"/>
</dbReference>
<feature type="domain" description="FecR protein" evidence="1">
    <location>
        <begin position="177"/>
        <end position="271"/>
    </location>
</feature>
<organism evidence="3 4">
    <name type="scientific">Chitinophaga dinghuensis</name>
    <dbReference type="NCBI Taxonomy" id="1539050"/>
    <lineage>
        <taxon>Bacteria</taxon>
        <taxon>Pseudomonadati</taxon>
        <taxon>Bacteroidota</taxon>
        <taxon>Chitinophagia</taxon>
        <taxon>Chitinophagales</taxon>
        <taxon>Chitinophagaceae</taxon>
        <taxon>Chitinophaga</taxon>
    </lineage>
</organism>
<name>A0A327W4B2_9BACT</name>
<comment type="caution">
    <text evidence="3">The sequence shown here is derived from an EMBL/GenBank/DDBJ whole genome shotgun (WGS) entry which is preliminary data.</text>
</comment>
<evidence type="ECO:0000259" key="1">
    <source>
        <dbReference type="Pfam" id="PF04773"/>
    </source>
</evidence>
<keyword evidence="4" id="KW-1185">Reference proteome</keyword>
<dbReference type="PANTHER" id="PTHR30273">
    <property type="entry name" value="PERIPLASMIC SIGNAL SENSOR AND SIGMA FACTOR ACTIVATOR FECR-RELATED"/>
    <property type="match status" value="1"/>
</dbReference>
<evidence type="ECO:0000259" key="2">
    <source>
        <dbReference type="Pfam" id="PF16344"/>
    </source>
</evidence>
<dbReference type="InterPro" id="IPR012373">
    <property type="entry name" value="Ferrdict_sens_TM"/>
</dbReference>
<dbReference type="AlphaFoldDB" id="A0A327W4B2"/>
<dbReference type="GO" id="GO:0016989">
    <property type="term" value="F:sigma factor antagonist activity"/>
    <property type="evidence" value="ECO:0007669"/>
    <property type="project" value="TreeGrafter"/>
</dbReference>
<dbReference type="Gene3D" id="2.60.120.1440">
    <property type="match status" value="1"/>
</dbReference>
<evidence type="ECO:0000313" key="4">
    <source>
        <dbReference type="Proteomes" id="UP000249819"/>
    </source>
</evidence>
<reference evidence="3 4" key="1">
    <citation type="submission" date="2018-06" db="EMBL/GenBank/DDBJ databases">
        <title>Genomic Encyclopedia of Archaeal and Bacterial Type Strains, Phase II (KMG-II): from individual species to whole genera.</title>
        <authorList>
            <person name="Goeker M."/>
        </authorList>
    </citation>
    <scope>NUCLEOTIDE SEQUENCE [LARGE SCALE GENOMIC DNA]</scope>
    <source>
        <strain evidence="3 4">DSM 29821</strain>
    </source>
</reference>
<evidence type="ECO:0000313" key="3">
    <source>
        <dbReference type="EMBL" id="RAJ83622.1"/>
    </source>
</evidence>
<dbReference type="OrthoDB" id="1099963at2"/>
<dbReference type="EMBL" id="QLMA01000003">
    <property type="protein sequence ID" value="RAJ83622.1"/>
    <property type="molecule type" value="Genomic_DNA"/>
</dbReference>
<accession>A0A327W4B2</accession>
<dbReference type="InterPro" id="IPR032508">
    <property type="entry name" value="FecR_C"/>
</dbReference>
<dbReference type="InterPro" id="IPR006860">
    <property type="entry name" value="FecR"/>
</dbReference>
<sequence length="388" mass="42988">MKNDLQKLQEILSSVPRTEEEELWLKAYLERTDASELQDVAAAMFREHLAEGNPLPEGTSRRMWEHIQASTESGAATVIPLKRSNKKYWWAAAAVATGIGLTIPILRQQPVPPPAAVATKNISPASNKAVLTLADGSKIALNDTASQEINTNTTHIRQQKGQLQYSAIASHVPTFNKLETPRGGVFQVVLPDGSHVWLNAASSLKYPVTFTNKRIVELEGQAYFDIAANADQPFIVKVHDMEVQVLGTSFDVMAYQDETTINTTLVSGAVKVKQGDNNQLLHPGQQTILHTGNRTMEVQPANLDKVLAWRNGHFELENTDLPAFLRQLSRWYDIEIEVAAPAQLVAAKKFGGQIGRDMNLNDVLKILELYNIHCQLTNRKLTILSVTK</sequence>